<dbReference type="GO" id="GO:0003700">
    <property type="term" value="F:DNA-binding transcription factor activity"/>
    <property type="evidence" value="ECO:0007669"/>
    <property type="project" value="InterPro"/>
</dbReference>
<protein>
    <submittedName>
        <fullName evidence="6">AraC family transcriptional regulator</fullName>
    </submittedName>
</protein>
<sequence length="253" mass="27360">MHPVLSLRHYRHEQIAHSHEHAQLVFGLSGCLDFEVAGQGCQVLSHSLAVVPPTAHHACASPAGSQCLVLDVPSDGWLQQRLGRHADAGRRLLDRPGRLLLNPAQSQLVNWLAASPINDDVIAQQGAALLLASLSSSAPLPSSSLPLAVIDAHITRHCAHPLQVADLARLCGLSAARFHARFLAETGHTPMEHVRNRRLQLGRELLLGSNLAVGEIAARVGYASQSAFTAALARQLGSTPRQLRREWRDKSRD</sequence>
<dbReference type="EMBL" id="CP053697">
    <property type="protein sequence ID" value="QKE63890.1"/>
    <property type="molecule type" value="Genomic_DNA"/>
</dbReference>
<evidence type="ECO:0000256" key="1">
    <source>
        <dbReference type="ARBA" id="ARBA00023015"/>
    </source>
</evidence>
<evidence type="ECO:0000259" key="5">
    <source>
        <dbReference type="PROSITE" id="PS01124"/>
    </source>
</evidence>
<gene>
    <name evidence="6" type="ORF">HNE05_11195</name>
</gene>
<evidence type="ECO:0000313" key="7">
    <source>
        <dbReference type="Proteomes" id="UP000501379"/>
    </source>
</evidence>
<organism evidence="6 7">
    <name type="scientific">Aquipseudomonas campi</name>
    <dbReference type="NCBI Taxonomy" id="2731681"/>
    <lineage>
        <taxon>Bacteria</taxon>
        <taxon>Pseudomonadati</taxon>
        <taxon>Pseudomonadota</taxon>
        <taxon>Gammaproteobacteria</taxon>
        <taxon>Pseudomonadales</taxon>
        <taxon>Pseudomonadaceae</taxon>
        <taxon>Aquipseudomonas</taxon>
    </lineage>
</organism>
<dbReference type="KEGG" id="pcam:HNE05_11195"/>
<dbReference type="PROSITE" id="PS01124">
    <property type="entry name" value="HTH_ARAC_FAMILY_2"/>
    <property type="match status" value="1"/>
</dbReference>
<evidence type="ECO:0000256" key="3">
    <source>
        <dbReference type="ARBA" id="ARBA00023163"/>
    </source>
</evidence>
<dbReference type="RefSeq" id="WP_173208251.1">
    <property type="nucleotide sequence ID" value="NZ_CP053697.2"/>
</dbReference>
<dbReference type="SMART" id="SM00342">
    <property type="entry name" value="HTH_ARAC"/>
    <property type="match status" value="1"/>
</dbReference>
<dbReference type="SUPFAM" id="SSF46689">
    <property type="entry name" value="Homeodomain-like"/>
    <property type="match status" value="1"/>
</dbReference>
<reference evidence="6" key="1">
    <citation type="submission" date="2020-07" db="EMBL/GenBank/DDBJ databases">
        <title>Nitrate ammonifying Pseudomonas campi sp. nov. isolated from German agricultural grassland.</title>
        <authorList>
            <person name="Timsy T."/>
            <person name="Ulrich A."/>
            <person name="Spanner T."/>
            <person name="Foesel B."/>
            <person name="Kolb S."/>
            <person name="Horn M.A."/>
            <person name="Behrendt U."/>
        </authorList>
    </citation>
    <scope>NUCLEOTIDE SEQUENCE</scope>
    <source>
        <strain evidence="6">S1-A32-2</strain>
    </source>
</reference>
<dbReference type="SUPFAM" id="SSF51182">
    <property type="entry name" value="RmlC-like cupins"/>
    <property type="match status" value="1"/>
</dbReference>
<comment type="function">
    <text evidence="4">Regulatory protein of the TOL plasmid xyl operons. XylS activates the xylXYZLTEGFJQKIH operon required for the degradation of toluene, m-xylene and p-xylene.</text>
</comment>
<feature type="domain" description="HTH araC/xylS-type" evidence="5">
    <location>
        <begin position="144"/>
        <end position="246"/>
    </location>
</feature>
<dbReference type="Pfam" id="PF12833">
    <property type="entry name" value="HTH_18"/>
    <property type="match status" value="1"/>
</dbReference>
<dbReference type="Proteomes" id="UP000501379">
    <property type="component" value="Chromosome"/>
</dbReference>
<dbReference type="AlphaFoldDB" id="A0A6M8FIV6"/>
<evidence type="ECO:0000256" key="4">
    <source>
        <dbReference type="ARBA" id="ARBA00037345"/>
    </source>
</evidence>
<dbReference type="InterPro" id="IPR018060">
    <property type="entry name" value="HTH_AraC"/>
</dbReference>
<accession>A0A6M8FIV6</accession>
<dbReference type="Gene3D" id="1.10.10.60">
    <property type="entry name" value="Homeodomain-like"/>
    <property type="match status" value="1"/>
</dbReference>
<dbReference type="PANTHER" id="PTHR46796:SF10">
    <property type="entry name" value="TRANSCRIPTIONAL ACTIVATOR FEAR"/>
    <property type="match status" value="1"/>
</dbReference>
<keyword evidence="3" id="KW-0804">Transcription</keyword>
<proteinExistence type="predicted"/>
<dbReference type="GO" id="GO:0043565">
    <property type="term" value="F:sequence-specific DNA binding"/>
    <property type="evidence" value="ECO:0007669"/>
    <property type="project" value="InterPro"/>
</dbReference>
<dbReference type="InterPro" id="IPR050204">
    <property type="entry name" value="AraC_XylS_family_regulators"/>
</dbReference>
<keyword evidence="1" id="KW-0805">Transcription regulation</keyword>
<keyword evidence="7" id="KW-1185">Reference proteome</keyword>
<keyword evidence="2" id="KW-0238">DNA-binding</keyword>
<dbReference type="Gene3D" id="2.60.120.10">
    <property type="entry name" value="Jelly Rolls"/>
    <property type="match status" value="1"/>
</dbReference>
<evidence type="ECO:0000313" key="6">
    <source>
        <dbReference type="EMBL" id="QKE63890.1"/>
    </source>
</evidence>
<evidence type="ECO:0000256" key="2">
    <source>
        <dbReference type="ARBA" id="ARBA00023125"/>
    </source>
</evidence>
<name>A0A6M8FIV6_9GAMM</name>
<dbReference type="InterPro" id="IPR011051">
    <property type="entry name" value="RmlC_Cupin_sf"/>
</dbReference>
<dbReference type="InterPro" id="IPR009057">
    <property type="entry name" value="Homeodomain-like_sf"/>
</dbReference>
<dbReference type="InterPro" id="IPR014710">
    <property type="entry name" value="RmlC-like_jellyroll"/>
</dbReference>
<dbReference type="PANTHER" id="PTHR46796">
    <property type="entry name" value="HTH-TYPE TRANSCRIPTIONAL ACTIVATOR RHAS-RELATED"/>
    <property type="match status" value="1"/>
</dbReference>